<dbReference type="SUPFAM" id="SSF81321">
    <property type="entry name" value="Family A G protein-coupled receptor-like"/>
    <property type="match status" value="1"/>
</dbReference>
<dbReference type="Pfam" id="PF10328">
    <property type="entry name" value="7TM_GPCR_Srx"/>
    <property type="match status" value="1"/>
</dbReference>
<feature type="transmembrane region" description="Helical" evidence="5">
    <location>
        <begin position="172"/>
        <end position="199"/>
    </location>
</feature>
<evidence type="ECO:0000256" key="4">
    <source>
        <dbReference type="ARBA" id="ARBA00023136"/>
    </source>
</evidence>
<keyword evidence="2 5" id="KW-0812">Transmembrane</keyword>
<feature type="transmembrane region" description="Helical" evidence="5">
    <location>
        <begin position="227"/>
        <end position="249"/>
    </location>
</feature>
<dbReference type="GeneID" id="36385546"/>
<name>A0A090L004_STRRB</name>
<keyword evidence="7" id="KW-0675">Receptor</keyword>
<evidence type="ECO:0000313" key="7">
    <source>
        <dbReference type="EMBL" id="CEF60789.1"/>
    </source>
</evidence>
<reference evidence="9" key="3">
    <citation type="submission" date="2020-12" db="UniProtKB">
        <authorList>
            <consortium name="WormBaseParasite"/>
        </authorList>
    </citation>
    <scope>IDENTIFICATION</scope>
</reference>
<feature type="transmembrane region" description="Helical" evidence="5">
    <location>
        <begin position="261"/>
        <end position="282"/>
    </location>
</feature>
<feature type="transmembrane region" description="Helical" evidence="5">
    <location>
        <begin position="90"/>
        <end position="115"/>
    </location>
</feature>
<keyword evidence="8" id="KW-1185">Reference proteome</keyword>
<evidence type="ECO:0000256" key="5">
    <source>
        <dbReference type="SAM" id="Phobius"/>
    </source>
</evidence>
<dbReference type="AlphaFoldDB" id="A0A090L004"/>
<dbReference type="WBParaSite" id="SRAE_X000246550.1">
    <property type="protein sequence ID" value="SRAE_X000246550.1"/>
    <property type="gene ID" value="WBGene00268052"/>
</dbReference>
<proteinExistence type="predicted"/>
<dbReference type="OMA" id="ICASIDA"/>
<evidence type="ECO:0000313" key="9">
    <source>
        <dbReference type="WBParaSite" id="SRAE_X000246550.1"/>
    </source>
</evidence>
<dbReference type="CTD" id="36385546"/>
<comment type="subcellular location">
    <subcellularLocation>
        <location evidence="1">Membrane</location>
    </subcellularLocation>
</comment>
<dbReference type="EMBL" id="LN609402">
    <property type="protein sequence ID" value="CEF60789.1"/>
    <property type="molecule type" value="Genomic_DNA"/>
</dbReference>
<sequence>MNSEIMFRLCTLLPMAFTALFGIIITIYSFFKIRTIKKFQTPFGFLMQAFFSNIFLYFFVILIWLLLRIFLNINTFIENSSHYFGSVMIFSWYFIQMITVTISINRFIAISIPIYYRLHFTIEMTKISVGIIFCITIFLSIISLIDNCGMKFSTITLTWHYPKTVCGRIYSYWLQFIGSLCILLINLMFDILTLILLIYRKKHSILPLPKLEKSATIKTSCCFRQDVLFFCQSFLQNINALLIVISINFFTKLIKSLYGKFYFTTFAWFLSYVMDVVIVIVFNKELRKI</sequence>
<keyword evidence="4 5" id="KW-0472">Membrane</keyword>
<feature type="transmembrane region" description="Helical" evidence="5">
    <location>
        <begin position="127"/>
        <end position="145"/>
    </location>
</feature>
<dbReference type="PANTHER" id="PTHR23017">
    <property type="entry name" value="SERPENTINE RECEPTOR, CLASS X"/>
    <property type="match status" value="1"/>
</dbReference>
<gene>
    <name evidence="7 9 10" type="ORF">SRAE_X000246550</name>
</gene>
<dbReference type="GO" id="GO:0016020">
    <property type="term" value="C:membrane"/>
    <property type="evidence" value="ECO:0007669"/>
    <property type="project" value="UniProtKB-SubCell"/>
</dbReference>
<dbReference type="PROSITE" id="PS50262">
    <property type="entry name" value="G_PROTEIN_RECEP_F1_2"/>
    <property type="match status" value="1"/>
</dbReference>
<dbReference type="WormBase" id="SRAE_X000246550">
    <property type="protein sequence ID" value="SRP03273"/>
    <property type="gene ID" value="WBGene00268052"/>
</dbReference>
<reference evidence="8" key="1">
    <citation type="submission" date="2014-09" db="EMBL/GenBank/DDBJ databases">
        <authorList>
            <person name="Martin A.A."/>
        </authorList>
    </citation>
    <scope>NUCLEOTIDE SEQUENCE</scope>
    <source>
        <strain evidence="8">ED321</strain>
    </source>
</reference>
<reference evidence="7" key="2">
    <citation type="submission" date="2014-09" db="EMBL/GenBank/DDBJ databases">
        <authorList>
            <person name="Aslett A.Martin."/>
        </authorList>
    </citation>
    <scope>NUCLEOTIDE SEQUENCE</scope>
    <source>
        <strain evidence="7">ED321 Heterogonic</strain>
    </source>
</reference>
<feature type="transmembrane region" description="Helical" evidence="5">
    <location>
        <begin position="43"/>
        <end position="70"/>
    </location>
</feature>
<organism evidence="7">
    <name type="scientific">Strongyloides ratti</name>
    <name type="common">Parasitic roundworm</name>
    <dbReference type="NCBI Taxonomy" id="34506"/>
    <lineage>
        <taxon>Eukaryota</taxon>
        <taxon>Metazoa</taxon>
        <taxon>Ecdysozoa</taxon>
        <taxon>Nematoda</taxon>
        <taxon>Chromadorea</taxon>
        <taxon>Rhabditida</taxon>
        <taxon>Tylenchina</taxon>
        <taxon>Panagrolaimomorpha</taxon>
        <taxon>Strongyloidoidea</taxon>
        <taxon>Strongyloididae</taxon>
        <taxon>Strongyloides</taxon>
    </lineage>
</organism>
<dbReference type="Proteomes" id="UP000035682">
    <property type="component" value="Unplaced"/>
</dbReference>
<dbReference type="InterPro" id="IPR017452">
    <property type="entry name" value="GPCR_Rhodpsn_7TM"/>
</dbReference>
<feature type="transmembrane region" description="Helical" evidence="5">
    <location>
        <begin position="6"/>
        <end position="31"/>
    </location>
</feature>
<evidence type="ECO:0000259" key="6">
    <source>
        <dbReference type="PROSITE" id="PS50262"/>
    </source>
</evidence>
<evidence type="ECO:0000313" key="10">
    <source>
        <dbReference type="WormBase" id="SRAE_X000246550"/>
    </source>
</evidence>
<evidence type="ECO:0000313" key="8">
    <source>
        <dbReference type="Proteomes" id="UP000035682"/>
    </source>
</evidence>
<accession>A0A090L004</accession>
<dbReference type="Gene3D" id="1.20.1070.10">
    <property type="entry name" value="Rhodopsin 7-helix transmembrane proteins"/>
    <property type="match status" value="1"/>
</dbReference>
<dbReference type="OrthoDB" id="5817761at2759"/>
<evidence type="ECO:0000256" key="2">
    <source>
        <dbReference type="ARBA" id="ARBA00022692"/>
    </source>
</evidence>
<keyword evidence="3 5" id="KW-1133">Transmembrane helix</keyword>
<dbReference type="PANTHER" id="PTHR23017:SF3">
    <property type="entry name" value="G-PROTEIN COUPLED RECEPTORS FAMILY 1 PROFILE DOMAIN-CONTAINING PROTEIN"/>
    <property type="match status" value="1"/>
</dbReference>
<evidence type="ECO:0000256" key="1">
    <source>
        <dbReference type="ARBA" id="ARBA00004370"/>
    </source>
</evidence>
<dbReference type="InterPro" id="IPR019430">
    <property type="entry name" value="7TM_GPCR_serpentine_rcpt_Srx"/>
</dbReference>
<evidence type="ECO:0000256" key="3">
    <source>
        <dbReference type="ARBA" id="ARBA00022989"/>
    </source>
</evidence>
<feature type="domain" description="G-protein coupled receptors family 1 profile" evidence="6">
    <location>
        <begin position="22"/>
        <end position="199"/>
    </location>
</feature>
<protein>
    <submittedName>
        <fullName evidence="7">GPCR, rhodopsin-like, 7TM domain and 7TM GPCR,serpentine receptor class x (Srx) family-containing protein</fullName>
    </submittedName>
</protein>
<dbReference type="RefSeq" id="XP_024499998.1">
    <property type="nucleotide sequence ID" value="XM_024645746.1"/>
</dbReference>